<reference evidence="1 2" key="1">
    <citation type="submission" date="2018-04" db="EMBL/GenBank/DDBJ databases">
        <title>Flavobacterium sp. nov., isolated from glacier ice.</title>
        <authorList>
            <person name="Liu Q."/>
            <person name="Xin Y.-H."/>
        </authorList>
    </citation>
    <scope>NUCLEOTIDE SEQUENCE [LARGE SCALE GENOMIC DNA]</scope>
    <source>
        <strain evidence="1 2">LB2P30</strain>
    </source>
</reference>
<keyword evidence="2" id="KW-1185">Reference proteome</keyword>
<dbReference type="RefSeq" id="WP_116764246.1">
    <property type="nucleotide sequence ID" value="NZ_QCZH01000020.1"/>
</dbReference>
<organism evidence="1 2">
    <name type="scientific">Flavobacterium laiguense</name>
    <dbReference type="NCBI Taxonomy" id="2169409"/>
    <lineage>
        <taxon>Bacteria</taxon>
        <taxon>Pseudomonadati</taxon>
        <taxon>Bacteroidota</taxon>
        <taxon>Flavobacteriia</taxon>
        <taxon>Flavobacteriales</taxon>
        <taxon>Flavobacteriaceae</taxon>
        <taxon>Flavobacterium</taxon>
    </lineage>
</organism>
<sequence>MNAKKENPKINKVEEPSVDYEVSKIKFKDIDRTTFDFDEEMKNGYTLEQFKAEMHKRIRTWRGK</sequence>
<evidence type="ECO:0000313" key="1">
    <source>
        <dbReference type="EMBL" id="PWA07656.1"/>
    </source>
</evidence>
<dbReference type="Proteomes" id="UP000245618">
    <property type="component" value="Unassembled WGS sequence"/>
</dbReference>
<evidence type="ECO:0000313" key="2">
    <source>
        <dbReference type="Proteomes" id="UP000245618"/>
    </source>
</evidence>
<name>A0A2U1JR36_9FLAO</name>
<proteinExistence type="predicted"/>
<dbReference type="AlphaFoldDB" id="A0A2U1JR36"/>
<dbReference type="OrthoDB" id="1366989at2"/>
<protein>
    <submittedName>
        <fullName evidence="1">Uncharacterized protein</fullName>
    </submittedName>
</protein>
<dbReference type="EMBL" id="QCZH01000020">
    <property type="protein sequence ID" value="PWA07656.1"/>
    <property type="molecule type" value="Genomic_DNA"/>
</dbReference>
<accession>A0A2U1JR36</accession>
<comment type="caution">
    <text evidence="1">The sequence shown here is derived from an EMBL/GenBank/DDBJ whole genome shotgun (WGS) entry which is preliminary data.</text>
</comment>
<gene>
    <name evidence="1" type="ORF">DB891_14215</name>
</gene>